<feature type="domain" description="VWFD" evidence="3">
    <location>
        <begin position="176"/>
        <end position="386"/>
    </location>
</feature>
<dbReference type="Pfam" id="PF00094">
    <property type="entry name" value="VWD"/>
    <property type="match status" value="1"/>
</dbReference>
<dbReference type="InterPro" id="IPR052749">
    <property type="entry name" value="Alpha-tectorin"/>
</dbReference>
<dbReference type="SMART" id="SM00832">
    <property type="entry name" value="C8"/>
    <property type="match status" value="1"/>
</dbReference>
<gene>
    <name evidence="5" type="ORF">EGW08_016035</name>
</gene>
<dbReference type="Pfam" id="PF08742">
    <property type="entry name" value="C8"/>
    <property type="match status" value="1"/>
</dbReference>
<evidence type="ECO:0008006" key="7">
    <source>
        <dbReference type="Google" id="ProtNLM"/>
    </source>
</evidence>
<dbReference type="CDD" id="cd19941">
    <property type="entry name" value="TIL"/>
    <property type="match status" value="1"/>
</dbReference>
<dbReference type="InterPro" id="IPR036084">
    <property type="entry name" value="Ser_inhib-like_sf"/>
</dbReference>
<evidence type="ECO:0000259" key="4">
    <source>
        <dbReference type="PROSITE" id="PS51670"/>
    </source>
</evidence>
<dbReference type="Pfam" id="PF01549">
    <property type="entry name" value="ShK"/>
    <property type="match status" value="1"/>
</dbReference>
<comment type="caution">
    <text evidence="2">Lacks conserved residue(s) required for the propagation of feature annotation.</text>
</comment>
<reference evidence="5 6" key="1">
    <citation type="submission" date="2019-01" db="EMBL/GenBank/DDBJ databases">
        <title>A draft genome assembly of the solar-powered sea slug Elysia chlorotica.</title>
        <authorList>
            <person name="Cai H."/>
            <person name="Li Q."/>
            <person name="Fang X."/>
            <person name="Li J."/>
            <person name="Curtis N.E."/>
            <person name="Altenburger A."/>
            <person name="Shibata T."/>
            <person name="Feng M."/>
            <person name="Maeda T."/>
            <person name="Schwartz J.A."/>
            <person name="Shigenobu S."/>
            <person name="Lundholm N."/>
            <person name="Nishiyama T."/>
            <person name="Yang H."/>
            <person name="Hasebe M."/>
            <person name="Li S."/>
            <person name="Pierce S.K."/>
            <person name="Wang J."/>
        </authorList>
    </citation>
    <scope>NUCLEOTIDE SEQUENCE [LARGE SCALE GENOMIC DNA]</scope>
    <source>
        <strain evidence="5">EC2010</strain>
        <tissue evidence="5">Whole organism of an adult</tissue>
    </source>
</reference>
<dbReference type="PANTHER" id="PTHR46160">
    <property type="entry name" value="ALPHA-TECTORIN-RELATED"/>
    <property type="match status" value="1"/>
</dbReference>
<dbReference type="STRING" id="188477.A0A433T3S3"/>
<dbReference type="InterPro" id="IPR003582">
    <property type="entry name" value="ShKT_dom"/>
</dbReference>
<dbReference type="OrthoDB" id="6287323at2759"/>
<dbReference type="InterPro" id="IPR016186">
    <property type="entry name" value="C-type_lectin-like/link_sf"/>
</dbReference>
<name>A0A433T3S3_ELYCH</name>
<dbReference type="Gene3D" id="2.10.25.10">
    <property type="entry name" value="Laminin"/>
    <property type="match status" value="1"/>
</dbReference>
<dbReference type="Proteomes" id="UP000271974">
    <property type="component" value="Unassembled WGS sequence"/>
</dbReference>
<dbReference type="InterPro" id="IPR016187">
    <property type="entry name" value="CTDL_fold"/>
</dbReference>
<dbReference type="PROSITE" id="PS51233">
    <property type="entry name" value="VWFD"/>
    <property type="match status" value="1"/>
</dbReference>
<dbReference type="EMBL" id="RQTK01000681">
    <property type="protein sequence ID" value="RUS76191.1"/>
    <property type="molecule type" value="Genomic_DNA"/>
</dbReference>
<evidence type="ECO:0000256" key="2">
    <source>
        <dbReference type="PROSITE-ProRule" id="PRU01005"/>
    </source>
</evidence>
<keyword evidence="6" id="KW-1185">Reference proteome</keyword>
<dbReference type="Gene3D" id="3.10.100.10">
    <property type="entry name" value="Mannose-Binding Protein A, subunit A"/>
    <property type="match status" value="1"/>
</dbReference>
<dbReference type="SMART" id="SM00216">
    <property type="entry name" value="VWD"/>
    <property type="match status" value="1"/>
</dbReference>
<dbReference type="SUPFAM" id="SSF57567">
    <property type="entry name" value="Serine protease inhibitors"/>
    <property type="match status" value="1"/>
</dbReference>
<keyword evidence="1 2" id="KW-1015">Disulfide bond</keyword>
<organism evidence="5 6">
    <name type="scientific">Elysia chlorotica</name>
    <name type="common">Eastern emerald elysia</name>
    <name type="synonym">Sea slug</name>
    <dbReference type="NCBI Taxonomy" id="188477"/>
    <lineage>
        <taxon>Eukaryota</taxon>
        <taxon>Metazoa</taxon>
        <taxon>Spiralia</taxon>
        <taxon>Lophotrochozoa</taxon>
        <taxon>Mollusca</taxon>
        <taxon>Gastropoda</taxon>
        <taxon>Heterobranchia</taxon>
        <taxon>Euthyneura</taxon>
        <taxon>Panpulmonata</taxon>
        <taxon>Sacoglossa</taxon>
        <taxon>Placobranchoidea</taxon>
        <taxon>Plakobranchidae</taxon>
        <taxon>Elysia</taxon>
    </lineage>
</organism>
<dbReference type="SUPFAM" id="SSF56436">
    <property type="entry name" value="C-type lectin-like"/>
    <property type="match status" value="1"/>
</dbReference>
<dbReference type="InterPro" id="IPR014853">
    <property type="entry name" value="VWF/SSPO/ZAN-like_Cys-rich_dom"/>
</dbReference>
<dbReference type="PROSITE" id="PS51670">
    <property type="entry name" value="SHKT"/>
    <property type="match status" value="1"/>
</dbReference>
<dbReference type="SMART" id="SM00254">
    <property type="entry name" value="ShKT"/>
    <property type="match status" value="1"/>
</dbReference>
<accession>A0A433T3S3</accession>
<evidence type="ECO:0000259" key="3">
    <source>
        <dbReference type="PROSITE" id="PS51233"/>
    </source>
</evidence>
<feature type="domain" description="ShKT" evidence="4">
    <location>
        <begin position="69"/>
        <end position="103"/>
    </location>
</feature>
<evidence type="ECO:0000313" key="5">
    <source>
        <dbReference type="EMBL" id="RUS76191.1"/>
    </source>
</evidence>
<sequence>KVTCRAGFWPVGSKCYKLVREPVDWQSAALYCGSHGASLARYDTLADKPLKIFLKMMQKFLAQAETEECVDTDTKCVEKAQSGECQAKPHWMIPNCRKSCGMCKSSTPLVPWVAGNTKVIPFGLRKGNVSLQIDVSLRAESKNERGCYPAPNHFICRCPPGSMYSEYLKKCTDFCGECYAWGDPHYKSLSNVHFNFMGMCRFKFNGVCNKNKFGDKPNYDVYTTNVQCINGWRRDASCLSAVEVHLRNIPVTLPCGAQSKQTMVFKVKVRESHYQLDGQNVTTQIVDKPGVYKAVIRPRYFSLVVHAVGLTVLLNNGHLRVRAPDQFKGEMCGLCGDCGTEDYVMRNGSTVSVPKLNEKNYIEEEINPVGLSWMELTPEFKDMQCGLSPLKDNCTSAAKRRLHGADLCGVFGQKNGSIADCFNIAKLDRRQFWIDCIFDLCELEDPTQAVCEEVAAFAQQCIARGVPVDWRTPEFCPMTCPADMVYRVDASGQKTCGQRAGAMATLNEEPAEGCVCRDGLYRLGDKCVPPCMCPTDQ</sequence>
<feature type="non-terminal residue" evidence="5">
    <location>
        <position position="1"/>
    </location>
</feature>
<dbReference type="CDD" id="cd00037">
    <property type="entry name" value="CLECT"/>
    <property type="match status" value="1"/>
</dbReference>
<dbReference type="AlphaFoldDB" id="A0A433T3S3"/>
<dbReference type="InterPro" id="IPR001846">
    <property type="entry name" value="VWF_type-D"/>
</dbReference>
<evidence type="ECO:0000256" key="1">
    <source>
        <dbReference type="ARBA" id="ARBA00023157"/>
    </source>
</evidence>
<proteinExistence type="predicted"/>
<protein>
    <recommendedName>
        <fullName evidence="7">VWFD domain-containing protein</fullName>
    </recommendedName>
</protein>
<comment type="caution">
    <text evidence="5">The sequence shown here is derived from an EMBL/GenBank/DDBJ whole genome shotgun (WGS) entry which is preliminary data.</text>
</comment>
<evidence type="ECO:0000313" key="6">
    <source>
        <dbReference type="Proteomes" id="UP000271974"/>
    </source>
</evidence>
<feature type="disulfide bond" evidence="2">
    <location>
        <begin position="69"/>
        <end position="103"/>
    </location>
</feature>
<dbReference type="PANTHER" id="PTHR46160:SF9">
    <property type="entry name" value="PROTEIN PRY2-RELATED"/>
    <property type="match status" value="1"/>
</dbReference>